<reference evidence="3" key="1">
    <citation type="submission" date="2017-09" db="EMBL/GenBank/DDBJ databases">
        <title>The Reconstruction of 2,631 Draft Metagenome-Assembled Genomes from the Global Oceans.</title>
        <authorList>
            <person name="Tully B.J."/>
            <person name="Graham E.D."/>
            <person name="Heidelberg J.F."/>
        </authorList>
    </citation>
    <scope>NUCLEOTIDE SEQUENCE [LARGE SCALE GENOMIC DNA]</scope>
</reference>
<dbReference type="AlphaFoldDB" id="A0A2D6M1H4"/>
<dbReference type="GO" id="GO:0001682">
    <property type="term" value="P:tRNA 5'-leader removal"/>
    <property type="evidence" value="ECO:0007669"/>
    <property type="project" value="InterPro"/>
</dbReference>
<protein>
    <submittedName>
        <fullName evidence="2">Uncharacterized protein</fullName>
    </submittedName>
</protein>
<dbReference type="SUPFAM" id="SSF160350">
    <property type="entry name" value="Rnp2-like"/>
    <property type="match status" value="1"/>
</dbReference>
<dbReference type="InterPro" id="IPR038085">
    <property type="entry name" value="Rnp2-like_sf"/>
</dbReference>
<evidence type="ECO:0000313" key="2">
    <source>
        <dbReference type="EMBL" id="MAG22267.1"/>
    </source>
</evidence>
<dbReference type="GO" id="GO:0030677">
    <property type="term" value="C:ribonuclease P complex"/>
    <property type="evidence" value="ECO:0007669"/>
    <property type="project" value="InterPro"/>
</dbReference>
<dbReference type="Proteomes" id="UP000226592">
    <property type="component" value="Unassembled WGS sequence"/>
</dbReference>
<proteinExistence type="predicted"/>
<comment type="caution">
    <text evidence="2">The sequence shown here is derived from an EMBL/GenBank/DDBJ whole genome shotgun (WGS) entry which is preliminary data.</text>
</comment>
<dbReference type="EMBL" id="NZBU01000009">
    <property type="protein sequence ID" value="MAG22267.1"/>
    <property type="molecule type" value="Genomic_DNA"/>
</dbReference>
<dbReference type="InterPro" id="IPR002759">
    <property type="entry name" value="Pop5/Rpp14/Rnp2-like"/>
</dbReference>
<sequence>MQKQQQRTKIRPSQRMKKRYMLFEYMASDSFERVREALFELGVKPLKLVEFNSQTKKGIVRCERGKESALKTAMTKVDFKPIKTSGTIKKLRSLP</sequence>
<dbReference type="Gene3D" id="3.30.70.3250">
    <property type="entry name" value="Ribonuclease P, Pop5 subunit"/>
    <property type="match status" value="1"/>
</dbReference>
<gene>
    <name evidence="2" type="ORF">CL943_03110</name>
</gene>
<keyword evidence="1" id="KW-0819">tRNA processing</keyword>
<name>A0A2D6M1H4_9ARCH</name>
<evidence type="ECO:0000256" key="1">
    <source>
        <dbReference type="ARBA" id="ARBA00022694"/>
    </source>
</evidence>
<accession>A0A2D6M1H4</accession>
<dbReference type="Pfam" id="PF01900">
    <property type="entry name" value="RNase_P_Rpp14"/>
    <property type="match status" value="1"/>
</dbReference>
<evidence type="ECO:0000313" key="3">
    <source>
        <dbReference type="Proteomes" id="UP000226592"/>
    </source>
</evidence>
<organism evidence="2 3">
    <name type="scientific">Candidatus Iainarchaeum sp</name>
    <dbReference type="NCBI Taxonomy" id="3101447"/>
    <lineage>
        <taxon>Archaea</taxon>
        <taxon>Candidatus Iainarchaeota</taxon>
        <taxon>Candidatus Iainarchaeia</taxon>
        <taxon>Candidatus Iainarchaeales</taxon>
        <taxon>Candidatus Iainarchaeaceae</taxon>
        <taxon>Candidatus Iainarchaeum</taxon>
    </lineage>
</organism>